<evidence type="ECO:0000259" key="4">
    <source>
        <dbReference type="Pfam" id="PF06738"/>
    </source>
</evidence>
<feature type="region of interest" description="Disordered" evidence="2">
    <location>
        <begin position="363"/>
        <end position="408"/>
    </location>
</feature>
<name>A0AAE0WKJ9_9PEZI</name>
<comment type="caution">
    <text evidence="5">The sequence shown here is derived from an EMBL/GenBank/DDBJ whole genome shotgun (WGS) entry which is preliminary data.</text>
</comment>
<evidence type="ECO:0000313" key="5">
    <source>
        <dbReference type="EMBL" id="KAK3673405.1"/>
    </source>
</evidence>
<evidence type="ECO:0000313" key="6">
    <source>
        <dbReference type="Proteomes" id="UP001274830"/>
    </source>
</evidence>
<comment type="similarity">
    <text evidence="1">Belongs to the ThrE exporter (TC 2.A.79) family.</text>
</comment>
<dbReference type="AlphaFoldDB" id="A0AAE0WKJ9"/>
<keyword evidence="6" id="KW-1185">Reference proteome</keyword>
<protein>
    <recommendedName>
        <fullName evidence="4">Threonine/serine exporter-like N-terminal domain-containing protein</fullName>
    </recommendedName>
</protein>
<dbReference type="EMBL" id="JAUTXT010000025">
    <property type="protein sequence ID" value="KAK3673405.1"/>
    <property type="molecule type" value="Genomic_DNA"/>
</dbReference>
<feature type="domain" description="Threonine/serine exporter-like N-terminal" evidence="4">
    <location>
        <begin position="501"/>
        <end position="746"/>
    </location>
</feature>
<feature type="transmembrane region" description="Helical" evidence="3">
    <location>
        <begin position="633"/>
        <end position="651"/>
    </location>
</feature>
<feature type="compositionally biased region" description="Polar residues" evidence="2">
    <location>
        <begin position="11"/>
        <end position="26"/>
    </location>
</feature>
<feature type="compositionally biased region" description="Basic and acidic residues" evidence="2">
    <location>
        <begin position="223"/>
        <end position="255"/>
    </location>
</feature>
<sequence>MLTFYTRQYHHSSSSGTQNTVDTGTPETVYIMSTPVDSPTNPFEDPAIVADLLGPMDNSHPSTQDHSKSASAEASQPGSAGGRRKEKKRVGFTGGTNSAEMSPRGSWYDGQPTTNARALSPPTIFATPPQGSADASGASTPGHSRQNSRDIMLPPAQDDSRSHLPELSLQQTQELHKALGSTLPVPKPRPAIRRTSSDHRDSDAHILADTPEDDDVARHRHLRAVDAHERAKRLETDERIRSEPNSRFNSPERDSRRGRRKARSEDIALKDLPPMSYDGPDSDSDDGLEMPRKGRNVGSTAEAFELVRKHTMHQSSHRDVDTPPSPGLPSGAVTPIDEHGDYEFYRPRPKKYQGGILSSLMKLHAQQRGGHSRSSSANPGHQRHYSDGFSQASTPQHSPSESGASTPTAHWYARKHKNNSSPSLVHLVGSSASLSSAAASSFGDQLTAKLKEQQDLHHPGMGKRTRSGNALAALHRASRPRMDEEIRITVHIANYMIRQKYLIKLCRALMLYGAPTHRLEEYMNMSARVLEIQAQFLYIPGSMIMSFDDPETHTTEVKLVRVTQGLDLGKLRDVHEVYKEVVHDHIGAEQARSRLDEIFKKKEKHNKWFRILIYGCAAACVGPFAFGARFIDLPIAFLLGCILGFLQLVVAPRSDLYANVFEIAATVITSFLSRAFGSIPNGHGGRLFCFSALAQSSIALILPGYIVLCASLELQSRSIVAGSIRMVYAIIYSLFLGFGITIGTAIYGIFDVNAVSSTTCDGGISEPYYFPFVPAFAMTLIIINQAKWKQAPVMLIIAFVGFLVNHYSSRRFAGNTQISNTLGALAIGVLANLYSRVGAPVENKLLDLWEDKYRHYWKDFQKRVLHIRRKASITKSAKVLEEGSTPETESIYVRQTRRVGYGLAAAAMLPAIFVQVPSGLAVSGSLVSGLASANQIAGNATNGTTVVNSTTITLSSQGLNSIAFNVGYSVIQVAIGITVGLFLSAVIVYPFGKKRSGLFSF</sequence>
<dbReference type="Pfam" id="PF06738">
    <property type="entry name" value="ThrE"/>
    <property type="match status" value="1"/>
</dbReference>
<feature type="region of interest" description="Disordered" evidence="2">
    <location>
        <begin position="179"/>
        <end position="295"/>
    </location>
</feature>
<feature type="transmembrane region" description="Helical" evidence="3">
    <location>
        <begin position="726"/>
        <end position="748"/>
    </location>
</feature>
<feature type="compositionally biased region" description="Polar residues" evidence="2">
    <location>
        <begin position="69"/>
        <end position="78"/>
    </location>
</feature>
<feature type="region of interest" description="Disordered" evidence="2">
    <location>
        <begin position="309"/>
        <end position="344"/>
    </location>
</feature>
<accession>A0AAE0WKJ9</accession>
<reference evidence="5" key="1">
    <citation type="submission" date="2023-07" db="EMBL/GenBank/DDBJ databases">
        <title>Black Yeasts Isolated from many extreme environments.</title>
        <authorList>
            <person name="Coleine C."/>
            <person name="Stajich J.E."/>
            <person name="Selbmann L."/>
        </authorList>
    </citation>
    <scope>NUCLEOTIDE SEQUENCE</scope>
    <source>
        <strain evidence="5">CCFEE 5485</strain>
    </source>
</reference>
<dbReference type="InterPro" id="IPR010619">
    <property type="entry name" value="ThrE-like_N"/>
</dbReference>
<dbReference type="GO" id="GO:0022857">
    <property type="term" value="F:transmembrane transporter activity"/>
    <property type="evidence" value="ECO:0007669"/>
    <property type="project" value="InterPro"/>
</dbReference>
<feature type="region of interest" description="Disordered" evidence="2">
    <location>
        <begin position="1"/>
        <end position="162"/>
    </location>
</feature>
<dbReference type="Proteomes" id="UP001274830">
    <property type="component" value="Unassembled WGS sequence"/>
</dbReference>
<proteinExistence type="inferred from homology"/>
<feature type="transmembrane region" description="Helical" evidence="3">
    <location>
        <begin position="768"/>
        <end position="784"/>
    </location>
</feature>
<feature type="compositionally biased region" description="Basic and acidic residues" evidence="2">
    <location>
        <begin position="195"/>
        <end position="206"/>
    </location>
</feature>
<dbReference type="InterPro" id="IPR051361">
    <property type="entry name" value="ThrE/Ser_Exporter"/>
</dbReference>
<feature type="transmembrane region" description="Helical" evidence="3">
    <location>
        <begin position="696"/>
        <end position="714"/>
    </location>
</feature>
<evidence type="ECO:0000256" key="3">
    <source>
        <dbReference type="SAM" id="Phobius"/>
    </source>
</evidence>
<feature type="transmembrane region" description="Helical" evidence="3">
    <location>
        <begin position="608"/>
        <end position="627"/>
    </location>
</feature>
<keyword evidence="3" id="KW-0812">Transmembrane</keyword>
<feature type="transmembrane region" description="Helical" evidence="3">
    <location>
        <begin position="656"/>
        <end position="676"/>
    </location>
</feature>
<feature type="transmembrane region" description="Helical" evidence="3">
    <location>
        <begin position="791"/>
        <end position="808"/>
    </location>
</feature>
<evidence type="ECO:0000256" key="2">
    <source>
        <dbReference type="SAM" id="MobiDB-lite"/>
    </source>
</evidence>
<feature type="transmembrane region" description="Helical" evidence="3">
    <location>
        <begin position="814"/>
        <end position="834"/>
    </location>
</feature>
<organism evidence="5 6">
    <name type="scientific">Recurvomyces mirabilis</name>
    <dbReference type="NCBI Taxonomy" id="574656"/>
    <lineage>
        <taxon>Eukaryota</taxon>
        <taxon>Fungi</taxon>
        <taxon>Dikarya</taxon>
        <taxon>Ascomycota</taxon>
        <taxon>Pezizomycotina</taxon>
        <taxon>Dothideomycetes</taxon>
        <taxon>Dothideomycetidae</taxon>
        <taxon>Mycosphaerellales</taxon>
        <taxon>Teratosphaeriaceae</taxon>
        <taxon>Recurvomyces</taxon>
    </lineage>
</organism>
<keyword evidence="3" id="KW-0472">Membrane</keyword>
<keyword evidence="3" id="KW-1133">Transmembrane helix</keyword>
<feature type="compositionally biased region" description="Polar residues" evidence="2">
    <location>
        <begin position="388"/>
        <end position="408"/>
    </location>
</feature>
<dbReference type="PANTHER" id="PTHR31082">
    <property type="entry name" value="PHEROMONE-REGULATED MEMBRANE PROTEIN 10"/>
    <property type="match status" value="1"/>
</dbReference>
<dbReference type="PANTHER" id="PTHR31082:SF4">
    <property type="entry name" value="PHEROMONE-REGULATED MEMBRANE PROTEIN 10"/>
    <property type="match status" value="1"/>
</dbReference>
<feature type="transmembrane region" description="Helical" evidence="3">
    <location>
        <begin position="899"/>
        <end position="916"/>
    </location>
</feature>
<gene>
    <name evidence="5" type="ORF">LTR78_006638</name>
</gene>
<feature type="transmembrane region" description="Helical" evidence="3">
    <location>
        <begin position="966"/>
        <end position="991"/>
    </location>
</feature>
<evidence type="ECO:0000256" key="1">
    <source>
        <dbReference type="ARBA" id="ARBA00034125"/>
    </source>
</evidence>